<keyword evidence="3" id="KW-1185">Reference proteome</keyword>
<dbReference type="HOGENOM" id="CLU_096802_4_0_4"/>
<dbReference type="Proteomes" id="UP000000383">
    <property type="component" value="Chromosome"/>
</dbReference>
<gene>
    <name evidence="2" type="ordered locus">M301_1154</name>
</gene>
<feature type="domain" description="GAF" evidence="1">
    <location>
        <begin position="26"/>
        <end position="169"/>
    </location>
</feature>
<reference evidence="3" key="1">
    <citation type="submission" date="2010-05" db="EMBL/GenBank/DDBJ databases">
        <title>Complete sequence of Methylotenera sp. 301.</title>
        <authorList>
            <person name="Lucas S."/>
            <person name="Copeland A."/>
            <person name="Lapidus A."/>
            <person name="Cheng J.-F."/>
            <person name="Bruce D."/>
            <person name="Goodwin L."/>
            <person name="Pitluck S."/>
            <person name="Clum A."/>
            <person name="Land M."/>
            <person name="Hauser L."/>
            <person name="Kyrpides N."/>
            <person name="Ivanova N."/>
            <person name="Chistoservova L."/>
            <person name="Kalyuzhnaya M."/>
            <person name="Woyke T."/>
        </authorList>
    </citation>
    <scope>NUCLEOTIDE SEQUENCE [LARGE SCALE GENOMIC DNA]</scope>
    <source>
        <strain evidence="3">301</strain>
    </source>
</reference>
<dbReference type="Gene3D" id="3.30.450.40">
    <property type="match status" value="1"/>
</dbReference>
<dbReference type="OrthoDB" id="5571399at2"/>
<dbReference type="Pfam" id="PF01590">
    <property type="entry name" value="GAF"/>
    <property type="match status" value="1"/>
</dbReference>
<name>D7DHK3_METV0</name>
<evidence type="ECO:0000313" key="2">
    <source>
        <dbReference type="EMBL" id="ADI29538.1"/>
    </source>
</evidence>
<dbReference type="AlphaFoldDB" id="D7DHK3"/>
<proteinExistence type="predicted"/>
<evidence type="ECO:0000259" key="1">
    <source>
        <dbReference type="SMART" id="SM00065"/>
    </source>
</evidence>
<organism evidence="2 3">
    <name type="scientific">Methylotenera versatilis (strain 301)</name>
    <dbReference type="NCBI Taxonomy" id="666681"/>
    <lineage>
        <taxon>Bacteria</taxon>
        <taxon>Pseudomonadati</taxon>
        <taxon>Pseudomonadota</taxon>
        <taxon>Betaproteobacteria</taxon>
        <taxon>Nitrosomonadales</taxon>
        <taxon>Methylophilaceae</taxon>
        <taxon>Methylotenera</taxon>
    </lineage>
</organism>
<dbReference type="eggNOG" id="COG2203">
    <property type="taxonomic scope" value="Bacteria"/>
</dbReference>
<dbReference type="InterPro" id="IPR003018">
    <property type="entry name" value="GAF"/>
</dbReference>
<dbReference type="SUPFAM" id="SSF55781">
    <property type="entry name" value="GAF domain-like"/>
    <property type="match status" value="1"/>
</dbReference>
<dbReference type="EMBL" id="CP002056">
    <property type="protein sequence ID" value="ADI29538.1"/>
    <property type="molecule type" value="Genomic_DNA"/>
</dbReference>
<dbReference type="SMART" id="SM00065">
    <property type="entry name" value="GAF"/>
    <property type="match status" value="1"/>
</dbReference>
<evidence type="ECO:0000313" key="3">
    <source>
        <dbReference type="Proteomes" id="UP000000383"/>
    </source>
</evidence>
<sequence length="169" mass="19329">MISPPKPRNENERLDALRNLLILDTPPEERFDRITQFASFEFDVPIVLITLVDEERQWFKSAFGLDVCSTSRDISFCGHAILQEEILIVEDATKDERFFDNPLVIGDPHIRFYAGAQLILPTGQTIGTLCLIDSKPRVFDKTDLLIFSTLRNMVASELVDNSDKTYKHL</sequence>
<dbReference type="PANTHER" id="PTHR43102:SF2">
    <property type="entry name" value="GAF DOMAIN-CONTAINING PROTEIN"/>
    <property type="match status" value="1"/>
</dbReference>
<dbReference type="PANTHER" id="PTHR43102">
    <property type="entry name" value="SLR1143 PROTEIN"/>
    <property type="match status" value="1"/>
</dbReference>
<dbReference type="KEGG" id="meh:M301_1154"/>
<protein>
    <submittedName>
        <fullName evidence="2">Putative GAF sensor protein</fullName>
    </submittedName>
</protein>
<dbReference type="InterPro" id="IPR029016">
    <property type="entry name" value="GAF-like_dom_sf"/>
</dbReference>
<dbReference type="STRING" id="666681.M301_1154"/>
<reference evidence="2 3" key="2">
    <citation type="journal article" date="2011" name="J. Bacteriol.">
        <title>Genomes of three methylotrophs from a single niche uncover genetic and metabolic divergence of Methylophilaceae.</title>
        <authorList>
            <person name="Lapidus A."/>
            <person name="Clum A."/>
            <person name="Labutti K."/>
            <person name="Kaluzhnaya M.G."/>
            <person name="Lim S."/>
            <person name="Beck D.A."/>
            <person name="Glavina Del Rio T."/>
            <person name="Nolan M."/>
            <person name="Mavromatis K."/>
            <person name="Huntemann M."/>
            <person name="Lucas S."/>
            <person name="Lidstrom M.E."/>
            <person name="Ivanova N."/>
            <person name="Chistoserdova L."/>
        </authorList>
    </citation>
    <scope>NUCLEOTIDE SEQUENCE [LARGE SCALE GENOMIC DNA]</scope>
    <source>
        <strain evidence="2 3">301</strain>
    </source>
</reference>
<accession>D7DHK3</accession>